<dbReference type="EMBL" id="DRZC01000070">
    <property type="protein sequence ID" value="HHQ80765.1"/>
    <property type="molecule type" value="Genomic_DNA"/>
</dbReference>
<evidence type="ECO:0000256" key="1">
    <source>
        <dbReference type="SAM" id="Phobius"/>
    </source>
</evidence>
<feature type="transmembrane region" description="Helical" evidence="1">
    <location>
        <begin position="29"/>
        <end position="50"/>
    </location>
</feature>
<keyword evidence="1" id="KW-0472">Membrane</keyword>
<sequence>MSGSLLSSLKELRRLAKVAEAQEIARRMFVTNSFDALLTSLGVMLGSYISGVEMPVAYIGAVLGGGLTMGVFSGFLGSFFSERAERLRELHELEEKILRNLKGTIYEKVAKWVPLYVAFWSSLGILVFPMLTTVPFVLAMIGVIGVKVALTMGVVIANSFVFVLGAYLGRISGESAVKTGASMLAVSLLATTVLVVISAIT</sequence>
<evidence type="ECO:0008006" key="3">
    <source>
        <dbReference type="Google" id="ProtNLM"/>
    </source>
</evidence>
<evidence type="ECO:0000313" key="2">
    <source>
        <dbReference type="EMBL" id="HHQ80765.1"/>
    </source>
</evidence>
<name>A0A7J3ZL00_9CREN</name>
<accession>A0A7J3ZL00</accession>
<reference evidence="2" key="1">
    <citation type="journal article" date="2020" name="mSystems">
        <title>Genome- and Community-Level Interaction Insights into Carbon Utilization and Element Cycling Functions of Hydrothermarchaeota in Hydrothermal Sediment.</title>
        <authorList>
            <person name="Zhou Z."/>
            <person name="Liu Y."/>
            <person name="Xu W."/>
            <person name="Pan J."/>
            <person name="Luo Z.H."/>
            <person name="Li M."/>
        </authorList>
    </citation>
    <scope>NUCLEOTIDE SEQUENCE [LARGE SCALE GENOMIC DNA]</scope>
    <source>
        <strain evidence="2">SpSt-1116</strain>
    </source>
</reference>
<feature type="transmembrane region" description="Helical" evidence="1">
    <location>
        <begin position="137"/>
        <end position="168"/>
    </location>
</feature>
<protein>
    <recommendedName>
        <fullName evidence="3">VIT family protein</fullName>
    </recommendedName>
</protein>
<comment type="caution">
    <text evidence="2">The sequence shown here is derived from an EMBL/GenBank/DDBJ whole genome shotgun (WGS) entry which is preliminary data.</text>
</comment>
<organism evidence="2">
    <name type="scientific">Fervidicoccus fontis</name>
    <dbReference type="NCBI Taxonomy" id="683846"/>
    <lineage>
        <taxon>Archaea</taxon>
        <taxon>Thermoproteota</taxon>
        <taxon>Thermoprotei</taxon>
        <taxon>Fervidicoccales</taxon>
        <taxon>Fervidicoccaceae</taxon>
        <taxon>Fervidicoccus</taxon>
    </lineage>
</organism>
<feature type="transmembrane region" description="Helical" evidence="1">
    <location>
        <begin position="109"/>
        <end position="131"/>
    </location>
</feature>
<gene>
    <name evidence="2" type="ORF">ENM78_04885</name>
</gene>
<keyword evidence="1" id="KW-1133">Transmembrane helix</keyword>
<keyword evidence="1" id="KW-0812">Transmembrane</keyword>
<feature type="transmembrane region" description="Helical" evidence="1">
    <location>
        <begin position="56"/>
        <end position="80"/>
    </location>
</feature>
<feature type="transmembrane region" description="Helical" evidence="1">
    <location>
        <begin position="180"/>
        <end position="200"/>
    </location>
</feature>
<proteinExistence type="predicted"/>
<dbReference type="AlphaFoldDB" id="A0A7J3ZL00"/>